<proteinExistence type="predicted"/>
<dbReference type="EMBL" id="LT629745">
    <property type="protein sequence ID" value="SDS15926.1"/>
    <property type="molecule type" value="Genomic_DNA"/>
</dbReference>
<organism evidence="1 2">
    <name type="scientific">Christiangramia echinicola</name>
    <dbReference type="NCBI Taxonomy" id="279359"/>
    <lineage>
        <taxon>Bacteria</taxon>
        <taxon>Pseudomonadati</taxon>
        <taxon>Bacteroidota</taxon>
        <taxon>Flavobacteriia</taxon>
        <taxon>Flavobacteriales</taxon>
        <taxon>Flavobacteriaceae</taxon>
        <taxon>Christiangramia</taxon>
    </lineage>
</organism>
<dbReference type="Proteomes" id="UP000198858">
    <property type="component" value="Chromosome I"/>
</dbReference>
<sequence>MKMGDIPYFLNQLFDVRISFNDVGLILLTESVLAS</sequence>
<accession>A0A1H1PXT6</accession>
<reference evidence="1 2" key="1">
    <citation type="submission" date="2016-10" db="EMBL/GenBank/DDBJ databases">
        <authorList>
            <person name="Varghese N."/>
            <person name="Submissions S."/>
        </authorList>
    </citation>
    <scope>NUCLEOTIDE SEQUENCE [LARGE SCALE GENOMIC DNA]</scope>
    <source>
        <strain evidence="1 2">Mar_2010_102</strain>
    </source>
</reference>
<dbReference type="AlphaFoldDB" id="A0A1H1PXT6"/>
<evidence type="ECO:0000313" key="1">
    <source>
        <dbReference type="EMBL" id="SDS15926.1"/>
    </source>
</evidence>
<protein>
    <submittedName>
        <fullName evidence="1">Uncharacterized protein</fullName>
    </submittedName>
</protein>
<keyword evidence="2" id="KW-1185">Reference proteome</keyword>
<evidence type="ECO:0000313" key="2">
    <source>
        <dbReference type="Proteomes" id="UP000198858"/>
    </source>
</evidence>
<gene>
    <name evidence="1" type="ORF">SAMN04488552_2297</name>
</gene>
<name>A0A1H1PXT6_9FLAO</name>